<protein>
    <submittedName>
        <fullName evidence="1">Uncharacterized protein</fullName>
    </submittedName>
</protein>
<organism evidence="1">
    <name type="scientific">Mesorhizobium phage vB_MseS-P1</name>
    <dbReference type="NCBI Taxonomy" id="3120101"/>
    <lineage>
        <taxon>Viruses</taxon>
    </lineage>
</organism>
<reference evidence="1" key="1">
    <citation type="submission" date="2024-01" db="EMBL/GenBank/DDBJ databases">
        <title>New evidence supports the origin of RcGTA from prophage.</title>
        <authorList>
            <person name="Xu Y."/>
            <person name="Liu B."/>
            <person name="Chen F."/>
        </authorList>
    </citation>
    <scope>NUCLEOTIDE SEQUENCE</scope>
</reference>
<evidence type="ECO:0000313" key="1">
    <source>
        <dbReference type="EMBL" id="XAG98266.1"/>
    </source>
</evidence>
<accession>A0AB38ZLN7</accession>
<name>A0AB38ZLN7_9VIRU</name>
<gene>
    <name evidence="1" type="ORF">vBMseSP1_gp62</name>
</gene>
<proteinExistence type="predicted"/>
<dbReference type="EMBL" id="PP232116">
    <property type="protein sequence ID" value="XAG98266.1"/>
    <property type="molecule type" value="Genomic_DNA"/>
</dbReference>
<sequence length="310" mass="35529">MVDGIRVTVGEYVMPPDSDIEIKIDFNADSGSAARVFDIASNIIRAFEDLDRVLITTVDSRISTALILEDVEKSSLKIFLRNLLRATDDQALKDLDWRKQVGKYLVKAKYLALEWLDQDIEAEQPAQIEDLTERIRQLAVETDVRHLPDYPPLNPTRIAQPLDALQRTKSQFREGEKLLITLDKTEYRVDLRKLWLPSEHLPEAPVDQELSNDADMVLIIRKPDFLAKTQWQFRHGKSTLSATMDVPEWLHEFHQGKHPIKPGDALRVRVRFEYRYDANGDLADQRTTVIKVYGVIQAAVPPPGFFDDEG</sequence>